<proteinExistence type="predicted"/>
<dbReference type="VEuPathDB" id="FungiDB:F4678DRAFT_472503"/>
<reference evidence="2" key="1">
    <citation type="submission" date="2022-07" db="EMBL/GenBank/DDBJ databases">
        <title>Genome Sequence of Xylaria arbuscula.</title>
        <authorList>
            <person name="Buettner E."/>
        </authorList>
    </citation>
    <scope>NUCLEOTIDE SEQUENCE</scope>
    <source>
        <strain evidence="2">VT107</strain>
    </source>
</reference>
<dbReference type="SUPFAM" id="SSF56112">
    <property type="entry name" value="Protein kinase-like (PK-like)"/>
    <property type="match status" value="1"/>
</dbReference>
<dbReference type="InterPro" id="IPR002575">
    <property type="entry name" value="Aminoglycoside_PTrfase"/>
</dbReference>
<evidence type="ECO:0000313" key="2">
    <source>
        <dbReference type="EMBL" id="KAJ3572852.1"/>
    </source>
</evidence>
<dbReference type="EMBL" id="JANPWZ010000731">
    <property type="protein sequence ID" value="KAJ3572852.1"/>
    <property type="molecule type" value="Genomic_DNA"/>
</dbReference>
<gene>
    <name evidence="2" type="ORF">NPX13_g4904</name>
</gene>
<evidence type="ECO:0000259" key="1">
    <source>
        <dbReference type="Pfam" id="PF01636"/>
    </source>
</evidence>
<dbReference type="PANTHER" id="PTHR21310:SF58">
    <property type="entry name" value="AMINOGLYCOSIDE PHOSPHOTRANSFERASE DOMAIN-CONTAINING PROTEIN"/>
    <property type="match status" value="1"/>
</dbReference>
<dbReference type="InterPro" id="IPR011009">
    <property type="entry name" value="Kinase-like_dom_sf"/>
</dbReference>
<feature type="domain" description="Aminoglycoside phosphotransferase" evidence="1">
    <location>
        <begin position="209"/>
        <end position="401"/>
    </location>
</feature>
<dbReference type="Proteomes" id="UP001148614">
    <property type="component" value="Unassembled WGS sequence"/>
</dbReference>
<dbReference type="PANTHER" id="PTHR21310">
    <property type="entry name" value="AMINOGLYCOSIDE PHOSPHOTRANSFERASE-RELATED-RELATED"/>
    <property type="match status" value="1"/>
</dbReference>
<dbReference type="Gene3D" id="3.90.1200.10">
    <property type="match status" value="1"/>
</dbReference>
<comment type="caution">
    <text evidence="2">The sequence shown here is derived from an EMBL/GenBank/DDBJ whole genome shotgun (WGS) entry which is preliminary data.</text>
</comment>
<dbReference type="AlphaFoldDB" id="A0A9W8TN68"/>
<sequence length="441" mass="50047">MKNRVFDLLGAFFGPCYRDWWLAYANDPEHISPFHNHWLVRRSAAVEFSNGWYRVSHSRIGPQKPIQVDGTLPLLGDHSRTGIQTIDARFIGTHARLSDAIQFLNIARSIAPEALHVSPSPVLAPNGPPPQHRSNHRVASSTVSSPLSVIGMGHVFLMLWLLVPCWARIAAYDFLRKLGLALYGPPGDFSTVQRLPFGLYLKYNGTPHGYRNEFQALKLVRKYTTVPVPEPLDVAIRPVQHVAAEESPASLGHAYLLITRIPGVPLSHCQYHLSEKDRKQIVGQMRSFIAQIRGIPNLVNRDAPICNTRGETCQNSRIRGDQPVGPFADEVSFSRLLRYPDEPSRRGHKIVFTHADLNPRNILVDQVTQEDGSKGWIVTGIIDWEFSGYYPEYWDYTKAMFEGFRWIKRYNDMVTEIFQEFGDYTKELDVETRSWVSGDGV</sequence>
<dbReference type="CDD" id="cd05120">
    <property type="entry name" value="APH_ChoK_like"/>
    <property type="match status" value="1"/>
</dbReference>
<organism evidence="2 3">
    <name type="scientific">Xylaria arbuscula</name>
    <dbReference type="NCBI Taxonomy" id="114810"/>
    <lineage>
        <taxon>Eukaryota</taxon>
        <taxon>Fungi</taxon>
        <taxon>Dikarya</taxon>
        <taxon>Ascomycota</taxon>
        <taxon>Pezizomycotina</taxon>
        <taxon>Sordariomycetes</taxon>
        <taxon>Xylariomycetidae</taxon>
        <taxon>Xylariales</taxon>
        <taxon>Xylariaceae</taxon>
        <taxon>Xylaria</taxon>
    </lineage>
</organism>
<accession>A0A9W8TN68</accession>
<evidence type="ECO:0000313" key="3">
    <source>
        <dbReference type="Proteomes" id="UP001148614"/>
    </source>
</evidence>
<keyword evidence="3" id="KW-1185">Reference proteome</keyword>
<dbReference type="InterPro" id="IPR051678">
    <property type="entry name" value="AGP_Transferase"/>
</dbReference>
<name>A0A9W8TN68_9PEZI</name>
<protein>
    <recommendedName>
        <fullName evidence="1">Aminoglycoside phosphotransferase domain-containing protein</fullName>
    </recommendedName>
</protein>
<dbReference type="Pfam" id="PF01636">
    <property type="entry name" value="APH"/>
    <property type="match status" value="1"/>
</dbReference>